<name>A0ABZ1BSK4_9FIRM</name>
<organism evidence="2 3">
    <name type="scientific">Geochorda subterranea</name>
    <dbReference type="NCBI Taxonomy" id="3109564"/>
    <lineage>
        <taxon>Bacteria</taxon>
        <taxon>Bacillati</taxon>
        <taxon>Bacillota</taxon>
        <taxon>Limnochordia</taxon>
        <taxon>Limnochordales</taxon>
        <taxon>Geochordaceae</taxon>
        <taxon>Geochorda</taxon>
    </lineage>
</organism>
<dbReference type="Pfam" id="PF01883">
    <property type="entry name" value="FeS_assembly_P"/>
    <property type="match status" value="1"/>
</dbReference>
<dbReference type="Proteomes" id="UP001333102">
    <property type="component" value="Chromosome"/>
</dbReference>
<evidence type="ECO:0000313" key="3">
    <source>
        <dbReference type="Proteomes" id="UP001333102"/>
    </source>
</evidence>
<evidence type="ECO:0000313" key="2">
    <source>
        <dbReference type="EMBL" id="WRP15807.1"/>
    </source>
</evidence>
<dbReference type="EMBL" id="CP141614">
    <property type="protein sequence ID" value="WRP15807.1"/>
    <property type="molecule type" value="Genomic_DNA"/>
</dbReference>
<dbReference type="InterPro" id="IPR002744">
    <property type="entry name" value="MIP18-like"/>
</dbReference>
<protein>
    <submittedName>
        <fullName evidence="2">Iron-sulfur cluster assembly protein</fullName>
    </submittedName>
</protein>
<evidence type="ECO:0000259" key="1">
    <source>
        <dbReference type="Pfam" id="PF01883"/>
    </source>
</evidence>
<dbReference type="InterPro" id="IPR034904">
    <property type="entry name" value="FSCA_dom_sf"/>
</dbReference>
<accession>A0ABZ1BSK4</accession>
<reference evidence="3" key="1">
    <citation type="submission" date="2023-12" db="EMBL/GenBank/DDBJ databases">
        <title>Novel isolates from deep terrestrial aquifers shed light on the physiology and ecology of the class Limnochordia.</title>
        <authorList>
            <person name="Karnachuk O.V."/>
            <person name="Lukina A.P."/>
            <person name="Avakyan M.R."/>
            <person name="Kadnikov V."/>
            <person name="Begmatov S."/>
            <person name="Beletsky A.V."/>
            <person name="Mardanov A.V."/>
            <person name="Ravin N.V."/>
        </authorList>
    </citation>
    <scope>NUCLEOTIDE SEQUENCE [LARGE SCALE GENOMIC DNA]</scope>
    <source>
        <strain evidence="3">LN</strain>
    </source>
</reference>
<proteinExistence type="predicted"/>
<gene>
    <name evidence="2" type="ORF">VLY81_06545</name>
</gene>
<sequence length="97" mass="10631">MGDETHVRLRDRIWAALEAIPHPDTGRSIVAEGLVPNVAECAGRVAVSLRLEALPEARQHELAAAIERAIQALDGVRWVRIKPASATPWRPSPRSAR</sequence>
<keyword evidence="3" id="KW-1185">Reference proteome</keyword>
<dbReference type="Gene3D" id="3.30.300.130">
    <property type="entry name" value="Fe-S cluster assembly (FSCA)"/>
    <property type="match status" value="1"/>
</dbReference>
<dbReference type="RefSeq" id="WP_324670215.1">
    <property type="nucleotide sequence ID" value="NZ_CP141614.1"/>
</dbReference>
<feature type="domain" description="MIP18 family-like" evidence="1">
    <location>
        <begin position="10"/>
        <end position="77"/>
    </location>
</feature>
<dbReference type="SUPFAM" id="SSF117916">
    <property type="entry name" value="Fe-S cluster assembly (FSCA) domain-like"/>
    <property type="match status" value="1"/>
</dbReference>